<dbReference type="AlphaFoldDB" id="A0A9W4UGC3"/>
<name>A0A9W4UGC3_9PLEO</name>
<evidence type="ECO:0000256" key="1">
    <source>
        <dbReference type="SAM" id="Phobius"/>
    </source>
</evidence>
<reference evidence="2" key="1">
    <citation type="submission" date="2023-01" db="EMBL/GenBank/DDBJ databases">
        <authorList>
            <person name="Van Ghelder C."/>
            <person name="Rancurel C."/>
        </authorList>
    </citation>
    <scope>NUCLEOTIDE SEQUENCE</scope>
    <source>
        <strain evidence="2">CNCM I-4278</strain>
    </source>
</reference>
<evidence type="ECO:0000313" key="3">
    <source>
        <dbReference type="Proteomes" id="UP001152607"/>
    </source>
</evidence>
<feature type="transmembrane region" description="Helical" evidence="1">
    <location>
        <begin position="465"/>
        <end position="492"/>
    </location>
</feature>
<dbReference type="Gene3D" id="1.20.58.340">
    <property type="entry name" value="Magnesium transport protein CorA, transmembrane region"/>
    <property type="match status" value="1"/>
</dbReference>
<accession>A0A9W4UGC3</accession>
<protein>
    <submittedName>
        <fullName evidence="2">Uncharacterized protein</fullName>
    </submittedName>
</protein>
<feature type="transmembrane region" description="Helical" evidence="1">
    <location>
        <begin position="390"/>
        <end position="410"/>
    </location>
</feature>
<feature type="transmembrane region" description="Helical" evidence="1">
    <location>
        <begin position="504"/>
        <end position="526"/>
    </location>
</feature>
<proteinExistence type="predicted"/>
<keyword evidence="1" id="KW-0472">Membrane</keyword>
<comment type="caution">
    <text evidence="2">The sequence shown here is derived from an EMBL/GenBank/DDBJ whole genome shotgun (WGS) entry which is preliminary data.</text>
</comment>
<sequence>MDSFLDDVAQDEDGFLKTVIPMLRRPHLALKHFFKHIRHYAKRDRDLLMERLKLYDIDDSWTPASGTTPNFVQVYDIPLSTGKPGKPYLNHGVEEIPVQTEHTIRIYFEVESERPYRLDQPLSTSITSQWGRLLGPTQQTYWEIESYHFSLKPMLSGFTYGIYIDSLAITARTIRKTFRCRFHSTGDDRVLWHIKTNIMEPDIHILFGLERLIRYDIETPSERDACEPWNKFCDRLRALMENHSSIFTQLDSLKGRKQFLLLLYSQVLVEDYCRQVYLLQEYARRKEALSDPRRTKLTTSMLKEISRDSCLYEEVHEMLDKLSGAVDTLVEALKLQVMDTADSCELQSLAVDLKSTCTDLRRITDTFLVTLERRLRLFELLRGMHEAQKVRYLGILASIFLPLSLASGLLSMQTRFADLGYLIYDFFGVLVLIGSIVIILLLMLKFYVRGKELWMQFNRDFDFRWFLGSAGFVMRVFVIVATWAVLLSSFSIGMLKNTELGLKILGYGVATVVGIGPAFLLLHFLISLLCRYSLQAGAWVILHVAK</sequence>
<feature type="transmembrane region" description="Helical" evidence="1">
    <location>
        <begin position="422"/>
        <end position="444"/>
    </location>
</feature>
<keyword evidence="1" id="KW-0812">Transmembrane</keyword>
<organism evidence="2 3">
    <name type="scientific">Periconia digitata</name>
    <dbReference type="NCBI Taxonomy" id="1303443"/>
    <lineage>
        <taxon>Eukaryota</taxon>
        <taxon>Fungi</taxon>
        <taxon>Dikarya</taxon>
        <taxon>Ascomycota</taxon>
        <taxon>Pezizomycotina</taxon>
        <taxon>Dothideomycetes</taxon>
        <taxon>Pleosporomycetidae</taxon>
        <taxon>Pleosporales</taxon>
        <taxon>Massarineae</taxon>
        <taxon>Periconiaceae</taxon>
        <taxon>Periconia</taxon>
    </lineage>
</organism>
<dbReference type="EMBL" id="CAOQHR010000005">
    <property type="protein sequence ID" value="CAI6335445.1"/>
    <property type="molecule type" value="Genomic_DNA"/>
</dbReference>
<dbReference type="Proteomes" id="UP001152607">
    <property type="component" value="Unassembled WGS sequence"/>
</dbReference>
<keyword evidence="3" id="KW-1185">Reference proteome</keyword>
<evidence type="ECO:0000313" key="2">
    <source>
        <dbReference type="EMBL" id="CAI6335445.1"/>
    </source>
</evidence>
<keyword evidence="1" id="KW-1133">Transmembrane helix</keyword>
<gene>
    <name evidence="2" type="ORF">PDIGIT_LOCUS8527</name>
</gene>
<dbReference type="OrthoDB" id="3231000at2759"/>